<dbReference type="InterPro" id="IPR021333">
    <property type="entry name" value="DUF2946"/>
</dbReference>
<organism evidence="1 2">
    <name type="scientific">Advenella alkanexedens</name>
    <dbReference type="NCBI Taxonomy" id="1481665"/>
    <lineage>
        <taxon>Bacteria</taxon>
        <taxon>Pseudomonadati</taxon>
        <taxon>Pseudomonadota</taxon>
        <taxon>Betaproteobacteria</taxon>
        <taxon>Burkholderiales</taxon>
        <taxon>Alcaligenaceae</taxon>
    </lineage>
</organism>
<reference evidence="1 2" key="1">
    <citation type="submission" date="2021-06" db="EMBL/GenBank/DDBJ databases">
        <authorList>
            <person name="Lu T."/>
            <person name="Wang Q."/>
            <person name="Han X."/>
        </authorList>
    </citation>
    <scope>NUCLEOTIDE SEQUENCE [LARGE SCALE GENOMIC DNA]</scope>
    <source>
        <strain evidence="1 2">LAM0050</strain>
    </source>
</reference>
<comment type="caution">
    <text evidence="1">The sequence shown here is derived from an EMBL/GenBank/DDBJ whole genome shotgun (WGS) entry which is preliminary data.</text>
</comment>
<dbReference type="EMBL" id="JAHSPR010000003">
    <property type="protein sequence ID" value="MBV4396546.1"/>
    <property type="molecule type" value="Genomic_DNA"/>
</dbReference>
<dbReference type="Pfam" id="PF11162">
    <property type="entry name" value="DUF2946"/>
    <property type="match status" value="1"/>
</dbReference>
<evidence type="ECO:0000313" key="2">
    <source>
        <dbReference type="Proteomes" id="UP000722165"/>
    </source>
</evidence>
<sequence>MTRVWQMLFCLTVLSFLCRALIPVGYMPDFSGARDGRFSITICTVAGTSTILVDANGQPVEPSSGDYFDNQNCSFCLLASQVLIPASEAPALVTFVTQRPAPLLHGNEALPPLPALGPPLGSRAPPLSLG</sequence>
<dbReference type="RefSeq" id="WP_217734710.1">
    <property type="nucleotide sequence ID" value="NZ_JAHSPR010000003.1"/>
</dbReference>
<evidence type="ECO:0000313" key="1">
    <source>
        <dbReference type="EMBL" id="MBV4396546.1"/>
    </source>
</evidence>
<proteinExistence type="predicted"/>
<accession>A0ABS6NLP5</accession>
<keyword evidence="2" id="KW-1185">Reference proteome</keyword>
<dbReference type="Proteomes" id="UP000722165">
    <property type="component" value="Unassembled WGS sequence"/>
</dbReference>
<protein>
    <submittedName>
        <fullName evidence="1">DUF2946 family protein</fullName>
    </submittedName>
</protein>
<gene>
    <name evidence="1" type="ORF">KU392_04640</name>
</gene>
<name>A0ABS6NLP5_9BURK</name>